<accession>A0A162W9P1</accession>
<gene>
    <name evidence="1" type="ORF">PHYBLDRAFT_119834</name>
</gene>
<reference evidence="2" key="1">
    <citation type="submission" date="2015-06" db="EMBL/GenBank/DDBJ databases">
        <title>Expansion of signal transduction pathways in fungi by whole-genome duplication.</title>
        <authorList>
            <consortium name="DOE Joint Genome Institute"/>
            <person name="Corrochano L.M."/>
            <person name="Kuo A."/>
            <person name="Marcet-Houben M."/>
            <person name="Polaino S."/>
            <person name="Salamov A."/>
            <person name="Villalobos J.M."/>
            <person name="Alvarez M.I."/>
            <person name="Avalos J."/>
            <person name="Benito E.P."/>
            <person name="Benoit I."/>
            <person name="Burger G."/>
            <person name="Camino L.P."/>
            <person name="Canovas D."/>
            <person name="Cerda-Olmedo E."/>
            <person name="Cheng J.-F."/>
            <person name="Dominguez A."/>
            <person name="Elias M."/>
            <person name="Eslava A.P."/>
            <person name="Glaser F."/>
            <person name="Grimwood J."/>
            <person name="Gutierrez G."/>
            <person name="Heitman J."/>
            <person name="Henrissat B."/>
            <person name="Iturriaga E.A."/>
            <person name="Lang B.F."/>
            <person name="Lavin J.L."/>
            <person name="Lee S."/>
            <person name="Li W."/>
            <person name="Lindquist E."/>
            <person name="Lopez-Garcia S."/>
            <person name="Luque E.M."/>
            <person name="Marcos A.T."/>
            <person name="Martin J."/>
            <person name="McCluskey K."/>
            <person name="Medina H.R."/>
            <person name="Miralles-Duran A."/>
            <person name="Miyazaki A."/>
            <person name="Munoz-Torres E."/>
            <person name="Oguiza J.A."/>
            <person name="Ohm R."/>
            <person name="Olmedo M."/>
            <person name="Orejas M."/>
            <person name="Ortiz-Castellanos L."/>
            <person name="Pisabarro A.G."/>
            <person name="Rodriguez-Romero J."/>
            <person name="Ruiz-Herrera J."/>
            <person name="Ruiz-Vazquez R."/>
            <person name="Sanz C."/>
            <person name="Schackwitz W."/>
            <person name="Schmutz J."/>
            <person name="Shahriari M."/>
            <person name="Shelest E."/>
            <person name="Silva-Franco F."/>
            <person name="Soanes D."/>
            <person name="Syed K."/>
            <person name="Tagua V.G."/>
            <person name="Talbot N.J."/>
            <person name="Thon M."/>
            <person name="De vries R.P."/>
            <person name="Wiebenga A."/>
            <person name="Yadav J.S."/>
            <person name="Braun E.L."/>
            <person name="Baker S."/>
            <person name="Garre V."/>
            <person name="Horwitz B."/>
            <person name="Torres-Martinez S."/>
            <person name="Idnurm A."/>
            <person name="Herrera-Estrella A."/>
            <person name="Gabaldon T."/>
            <person name="Grigoriev I.V."/>
        </authorList>
    </citation>
    <scope>NUCLEOTIDE SEQUENCE [LARGE SCALE GENOMIC DNA]</scope>
    <source>
        <strain evidence="2">NRRL 1555(-)</strain>
    </source>
</reference>
<dbReference type="InterPro" id="IPR036397">
    <property type="entry name" value="RNaseH_sf"/>
</dbReference>
<sequence>MPRHIRAVLSKKCKENLGRDVLEWPAKSPDLNPNEYLWNLLGDCVRSRSSQPTTLKKLEEALQEEWKTVSLNVCEKYCLTLHKRVKAVIRNKGGHIPY</sequence>
<organism evidence="1 2">
    <name type="scientific">Phycomyces blakesleeanus (strain ATCC 8743b / DSM 1359 / FGSC 10004 / NBRC 33097 / NRRL 1555)</name>
    <dbReference type="NCBI Taxonomy" id="763407"/>
    <lineage>
        <taxon>Eukaryota</taxon>
        <taxon>Fungi</taxon>
        <taxon>Fungi incertae sedis</taxon>
        <taxon>Mucoromycota</taxon>
        <taxon>Mucoromycotina</taxon>
        <taxon>Mucoromycetes</taxon>
        <taxon>Mucorales</taxon>
        <taxon>Phycomycetaceae</taxon>
        <taxon>Phycomyces</taxon>
    </lineage>
</organism>
<proteinExistence type="predicted"/>
<evidence type="ECO:0000313" key="2">
    <source>
        <dbReference type="Proteomes" id="UP000077315"/>
    </source>
</evidence>
<evidence type="ECO:0000313" key="1">
    <source>
        <dbReference type="EMBL" id="OAD65675.1"/>
    </source>
</evidence>
<keyword evidence="2" id="KW-1185">Reference proteome</keyword>
<dbReference type="RefSeq" id="XP_018283715.1">
    <property type="nucleotide sequence ID" value="XM_018428710.1"/>
</dbReference>
<dbReference type="EMBL" id="KV441008">
    <property type="protein sequence ID" value="OAD65675.1"/>
    <property type="molecule type" value="Genomic_DNA"/>
</dbReference>
<evidence type="ECO:0008006" key="3">
    <source>
        <dbReference type="Google" id="ProtNLM"/>
    </source>
</evidence>
<dbReference type="OrthoDB" id="2416077at2759"/>
<protein>
    <recommendedName>
        <fullName evidence="3">Tc1-like transposase DDE domain-containing protein</fullName>
    </recommendedName>
</protein>
<name>A0A162W9P1_PHYB8</name>
<dbReference type="VEuPathDB" id="FungiDB:PHYBLDRAFT_119834"/>
<dbReference type="GeneID" id="28989616"/>
<dbReference type="GO" id="GO:0003676">
    <property type="term" value="F:nucleic acid binding"/>
    <property type="evidence" value="ECO:0007669"/>
    <property type="project" value="InterPro"/>
</dbReference>
<dbReference type="InParanoid" id="A0A162W9P1"/>
<dbReference type="STRING" id="763407.A0A162W9P1"/>
<dbReference type="AlphaFoldDB" id="A0A162W9P1"/>
<dbReference type="Gene3D" id="3.30.420.10">
    <property type="entry name" value="Ribonuclease H-like superfamily/Ribonuclease H"/>
    <property type="match status" value="1"/>
</dbReference>
<dbReference type="Proteomes" id="UP000077315">
    <property type="component" value="Unassembled WGS sequence"/>
</dbReference>